<evidence type="ECO:0000313" key="1">
    <source>
        <dbReference type="EMBL" id="PPK76359.1"/>
    </source>
</evidence>
<accession>A0A2S6HFT9</accession>
<reference evidence="1 2" key="1">
    <citation type="submission" date="2018-02" db="EMBL/GenBank/DDBJ databases">
        <title>Genomic Encyclopedia of Archaeal and Bacterial Type Strains, Phase II (KMG-II): from individual species to whole genera.</title>
        <authorList>
            <person name="Goeker M."/>
        </authorList>
    </citation>
    <scope>NUCLEOTIDE SEQUENCE [LARGE SCALE GENOMIC DNA]</scope>
    <source>
        <strain evidence="1 2">DSM 3808</strain>
    </source>
</reference>
<proteinExistence type="predicted"/>
<comment type="caution">
    <text evidence="1">The sequence shown here is derived from an EMBL/GenBank/DDBJ whole genome shotgun (WGS) entry which is preliminary data.</text>
</comment>
<evidence type="ECO:0000313" key="2">
    <source>
        <dbReference type="Proteomes" id="UP000237749"/>
    </source>
</evidence>
<dbReference type="AlphaFoldDB" id="A0A2S6HFT9"/>
<dbReference type="EMBL" id="PTJA01000018">
    <property type="protein sequence ID" value="PPK76359.1"/>
    <property type="molecule type" value="Genomic_DNA"/>
</dbReference>
<sequence length="29" mass="3301">MTVEEKMRIAIKAAILTERLINSKIDPTD</sequence>
<keyword evidence="2" id="KW-1185">Reference proteome</keyword>
<protein>
    <submittedName>
        <fullName evidence="1">Uncharacterized protein</fullName>
    </submittedName>
</protein>
<dbReference type="Proteomes" id="UP000237749">
    <property type="component" value="Unassembled WGS sequence"/>
</dbReference>
<name>A0A2S6HFT9_9FIRM</name>
<organism evidence="1 2">
    <name type="scientific">Lacrimispora xylanisolvens</name>
    <dbReference type="NCBI Taxonomy" id="384636"/>
    <lineage>
        <taxon>Bacteria</taxon>
        <taxon>Bacillati</taxon>
        <taxon>Bacillota</taxon>
        <taxon>Clostridia</taxon>
        <taxon>Lachnospirales</taxon>
        <taxon>Lachnospiraceae</taxon>
        <taxon>Lacrimispora</taxon>
    </lineage>
</organism>
<gene>
    <name evidence="1" type="ORF">BXY41_11848</name>
</gene>